<reference evidence="3" key="1">
    <citation type="submission" date="2017-04" db="EMBL/GenBank/DDBJ databases">
        <authorList>
            <person name="Varghese N."/>
            <person name="Submissions S."/>
        </authorList>
    </citation>
    <scope>NUCLEOTIDE SEQUENCE [LARGE SCALE GENOMIC DNA]</scope>
    <source>
        <strain evidence="3">VKM Ac-2121</strain>
    </source>
</reference>
<feature type="transmembrane region" description="Helical" evidence="1">
    <location>
        <begin position="65"/>
        <end position="85"/>
    </location>
</feature>
<dbReference type="AlphaFoldDB" id="A0A1X7N8L4"/>
<feature type="transmembrane region" description="Helical" evidence="1">
    <location>
        <begin position="37"/>
        <end position="59"/>
    </location>
</feature>
<dbReference type="Proteomes" id="UP000193711">
    <property type="component" value="Unassembled WGS sequence"/>
</dbReference>
<evidence type="ECO:0000256" key="1">
    <source>
        <dbReference type="SAM" id="Phobius"/>
    </source>
</evidence>
<sequence>MNAERRWTALPIAEGFDDEDPDERGELSTLPSSSSGLILGLALIAGLSWICTAALVGVAAPRATVLLVAAALLALLLAPGALRAGAGSIEIPRRTAALLYGGSALLGFLGWSTLLWAPEETWAAMAAAGVLQTGCTLGVALTALQSRLAGAYDD</sequence>
<dbReference type="EMBL" id="FXBM01000001">
    <property type="protein sequence ID" value="SMH33038.1"/>
    <property type="molecule type" value="Genomic_DNA"/>
</dbReference>
<protein>
    <submittedName>
        <fullName evidence="2">Uncharacterized protein</fullName>
    </submittedName>
</protein>
<feature type="transmembrane region" description="Helical" evidence="1">
    <location>
        <begin position="97"/>
        <end position="116"/>
    </location>
</feature>
<evidence type="ECO:0000313" key="3">
    <source>
        <dbReference type="Proteomes" id="UP000193711"/>
    </source>
</evidence>
<feature type="transmembrane region" description="Helical" evidence="1">
    <location>
        <begin position="122"/>
        <end position="144"/>
    </location>
</feature>
<organism evidence="2 3">
    <name type="scientific">Rathayibacter oskolensis</name>
    <dbReference type="NCBI Taxonomy" id="1891671"/>
    <lineage>
        <taxon>Bacteria</taxon>
        <taxon>Bacillati</taxon>
        <taxon>Actinomycetota</taxon>
        <taxon>Actinomycetes</taxon>
        <taxon>Micrococcales</taxon>
        <taxon>Microbacteriaceae</taxon>
        <taxon>Rathayibacter</taxon>
    </lineage>
</organism>
<dbReference type="RefSeq" id="WP_085475289.1">
    <property type="nucleotide sequence ID" value="NZ_FXBM01000001.1"/>
</dbReference>
<proteinExistence type="predicted"/>
<keyword evidence="3" id="KW-1185">Reference proteome</keyword>
<keyword evidence="1" id="KW-0812">Transmembrane</keyword>
<evidence type="ECO:0000313" key="2">
    <source>
        <dbReference type="EMBL" id="SMH33038.1"/>
    </source>
</evidence>
<name>A0A1X7N8L4_9MICO</name>
<keyword evidence="1" id="KW-1133">Transmembrane helix</keyword>
<gene>
    <name evidence="2" type="ORF">SAMN06295885_0818</name>
</gene>
<accession>A0A1X7N8L4</accession>
<keyword evidence="1" id="KW-0472">Membrane</keyword>